<dbReference type="STRING" id="650850.SAMN04488129_103222"/>
<feature type="signal peptide" evidence="1">
    <location>
        <begin position="1"/>
        <end position="26"/>
    </location>
</feature>
<name>A0A1H7IUI4_9GAMM</name>
<sequence length="212" mass="22735">MKRGIGWLTSGALVASLGLVSAQAQAQTDEVVEQIELGLELYQEEEYGAAITELEFAINDIRQLMSGRIAETFPEAPEGWSAGAVESAGGGGGAAAMFGAGGSMLEREYLQESGSGRLTAKLMIDNPMIQVMSAMFNNPAMIAAQPNMERIRIGRDSALLKWEPERGNAEVSFLMDGRILMQVNGQGLESQAPAVELLEAWDLDAVREQAAR</sequence>
<evidence type="ECO:0000256" key="1">
    <source>
        <dbReference type="SAM" id="SignalP"/>
    </source>
</evidence>
<accession>A0A1H7IUI4</accession>
<protein>
    <submittedName>
        <fullName evidence="2">Uncharacterized protein</fullName>
    </submittedName>
</protein>
<evidence type="ECO:0000313" key="3">
    <source>
        <dbReference type="Proteomes" id="UP000198807"/>
    </source>
</evidence>
<dbReference type="Proteomes" id="UP000198807">
    <property type="component" value="Unassembled WGS sequence"/>
</dbReference>
<proteinExistence type="predicted"/>
<dbReference type="AlphaFoldDB" id="A0A1H7IUI4"/>
<gene>
    <name evidence="2" type="ORF">SAMN04488129_103222</name>
</gene>
<organism evidence="2 3">
    <name type="scientific">Halomonas daqiaonensis</name>
    <dbReference type="NCBI Taxonomy" id="650850"/>
    <lineage>
        <taxon>Bacteria</taxon>
        <taxon>Pseudomonadati</taxon>
        <taxon>Pseudomonadota</taxon>
        <taxon>Gammaproteobacteria</taxon>
        <taxon>Oceanospirillales</taxon>
        <taxon>Halomonadaceae</taxon>
        <taxon>Halomonas</taxon>
    </lineage>
</organism>
<evidence type="ECO:0000313" key="2">
    <source>
        <dbReference type="EMBL" id="SEK66109.1"/>
    </source>
</evidence>
<keyword evidence="1" id="KW-0732">Signal</keyword>
<keyword evidence="3" id="KW-1185">Reference proteome</keyword>
<reference evidence="3" key="1">
    <citation type="submission" date="2016-10" db="EMBL/GenBank/DDBJ databases">
        <authorList>
            <person name="Varghese N."/>
            <person name="Submissions S."/>
        </authorList>
    </citation>
    <scope>NUCLEOTIDE SEQUENCE [LARGE SCALE GENOMIC DNA]</scope>
    <source>
        <strain evidence="3">CGMCC 1.9150</strain>
    </source>
</reference>
<dbReference type="EMBL" id="FOBC01000003">
    <property type="protein sequence ID" value="SEK66109.1"/>
    <property type="molecule type" value="Genomic_DNA"/>
</dbReference>
<dbReference type="RefSeq" id="WP_244516113.1">
    <property type="nucleotide sequence ID" value="NZ_FOBC01000003.1"/>
</dbReference>
<feature type="chain" id="PRO_5011731746" evidence="1">
    <location>
        <begin position="27"/>
        <end position="212"/>
    </location>
</feature>